<reference evidence="1 2" key="1">
    <citation type="journal article" date="2018" name="Front. Microbiol.">
        <title>Jumbo Bacteriophages Are Represented Within an Increasing Diversity of Environmental Viruses Infecting the Emerging Phytopathogen, Dickeya solani.</title>
        <authorList>
            <person name="Day A.W."/>
            <person name="Ahn J."/>
            <person name="Salmond G.P.C."/>
        </authorList>
    </citation>
    <scope>NUCLEOTIDE SEQUENCE [LARGE SCALE GENOMIC DNA]</scope>
</reference>
<dbReference type="EMBL" id="MH460461">
    <property type="protein sequence ID" value="AXG66770.1"/>
    <property type="molecule type" value="Genomic_DNA"/>
</dbReference>
<protein>
    <submittedName>
        <fullName evidence="1">Uncharacterized protein</fullName>
    </submittedName>
</protein>
<dbReference type="Proteomes" id="UP000263326">
    <property type="component" value="Segment"/>
</dbReference>
<accession>A0A384ZWY4</accession>
<sequence>MRPLFELRQMESLFWYAENILRIAQKLPLIPMPNYQTEQNSILNEEEIISRIEQIKGSLSRLTKHTAFYTRIQNECSFLEIEQIDLNFQKIDAIVAVVDRAIAERGRILSISSSTYLLNQEEVMPPLTITEFTSSYSIQAHRNIYHHALQAEAFEWMCCLDACLSHGNLGELLPEPPQPVGAPSGNLYDYNDQICASISQRTMRALHERTTYMVSTYGLEVLFPCLVDNIRMLDEDVQERMEERRRSKGD</sequence>
<evidence type="ECO:0000313" key="1">
    <source>
        <dbReference type="EMBL" id="AXG66770.1"/>
    </source>
</evidence>
<organism evidence="1 2">
    <name type="scientific">Dickeya phage vB_DsoM_JA29</name>
    <dbReference type="NCBI Taxonomy" id="2283031"/>
    <lineage>
        <taxon>Viruses</taxon>
        <taxon>Duplodnaviria</taxon>
        <taxon>Heunggongvirae</taxon>
        <taxon>Uroviricota</taxon>
        <taxon>Caudoviricetes</taxon>
        <taxon>Salmondvirus</taxon>
        <taxon>Salmondvirus JA29</taxon>
    </lineage>
</organism>
<evidence type="ECO:0000313" key="2">
    <source>
        <dbReference type="Proteomes" id="UP000263326"/>
    </source>
</evidence>
<name>A0A384ZWY4_9CAUD</name>
<proteinExistence type="predicted"/>
<gene>
    <name evidence="1" type="ORF">JA29_044</name>
</gene>
<keyword evidence="2" id="KW-1185">Reference proteome</keyword>